<evidence type="ECO:0000313" key="1">
    <source>
        <dbReference type="EMBL" id="CEG49317.1"/>
    </source>
</evidence>
<sequence length="104" mass="11591">MPVFRPDSYVQFAQPLLEAFNVDALGIRSEQVARNLYFQYSSQPVYFNLTYRAPTGFIISGIVRYHSSSSKCPEALIVNGQMCDQIVIGVLLHSARAKGTQTTT</sequence>
<accession>A0A0P1B4L4</accession>
<dbReference type="Proteomes" id="UP000054928">
    <property type="component" value="Unassembled WGS sequence"/>
</dbReference>
<proteinExistence type="predicted"/>
<organism evidence="1 2">
    <name type="scientific">Plasmopara halstedii</name>
    <name type="common">Downy mildew of sunflower</name>
    <dbReference type="NCBI Taxonomy" id="4781"/>
    <lineage>
        <taxon>Eukaryota</taxon>
        <taxon>Sar</taxon>
        <taxon>Stramenopiles</taxon>
        <taxon>Oomycota</taxon>
        <taxon>Peronosporomycetes</taxon>
        <taxon>Peronosporales</taxon>
        <taxon>Peronosporaceae</taxon>
        <taxon>Plasmopara</taxon>
    </lineage>
</organism>
<reference evidence="2" key="1">
    <citation type="submission" date="2014-09" db="EMBL/GenBank/DDBJ databases">
        <authorList>
            <person name="Sharma Rahul"/>
            <person name="Thines Marco"/>
        </authorList>
    </citation>
    <scope>NUCLEOTIDE SEQUENCE [LARGE SCALE GENOMIC DNA]</scope>
</reference>
<evidence type="ECO:0000313" key="2">
    <source>
        <dbReference type="Proteomes" id="UP000054928"/>
    </source>
</evidence>
<dbReference type="AlphaFoldDB" id="A0A0P1B4L4"/>
<protein>
    <submittedName>
        <fullName evidence="1">Uncharacterized protein</fullName>
    </submittedName>
</protein>
<dbReference type="RefSeq" id="XP_024585686.1">
    <property type="nucleotide sequence ID" value="XM_024720493.1"/>
</dbReference>
<dbReference type="GeneID" id="36402142"/>
<keyword evidence="2" id="KW-1185">Reference proteome</keyword>
<name>A0A0P1B4L4_PLAHL</name>
<dbReference type="EMBL" id="CCYD01003042">
    <property type="protein sequence ID" value="CEG49317.1"/>
    <property type="molecule type" value="Genomic_DNA"/>
</dbReference>